<gene>
    <name evidence="4" type="ORF">SAMN05421835_116111</name>
</gene>
<evidence type="ECO:0000313" key="5">
    <source>
        <dbReference type="Proteomes" id="UP000199025"/>
    </source>
</evidence>
<dbReference type="EMBL" id="FORP01000016">
    <property type="protein sequence ID" value="SFK24688.1"/>
    <property type="molecule type" value="Genomic_DNA"/>
</dbReference>
<feature type="compositionally biased region" description="Pro residues" evidence="1">
    <location>
        <begin position="16"/>
        <end position="27"/>
    </location>
</feature>
<organism evidence="4 5">
    <name type="scientific">Amycolatopsis sacchari</name>
    <dbReference type="NCBI Taxonomy" id="115433"/>
    <lineage>
        <taxon>Bacteria</taxon>
        <taxon>Bacillati</taxon>
        <taxon>Actinomycetota</taxon>
        <taxon>Actinomycetes</taxon>
        <taxon>Pseudonocardiales</taxon>
        <taxon>Pseudonocardiaceae</taxon>
        <taxon>Amycolatopsis</taxon>
    </lineage>
</organism>
<accession>A0A1I3XYN8</accession>
<dbReference type="InterPro" id="IPR010380">
    <property type="entry name" value="DUF975"/>
</dbReference>
<dbReference type="OrthoDB" id="121140at2"/>
<keyword evidence="5" id="KW-1185">Reference proteome</keyword>
<keyword evidence="2" id="KW-0812">Transmembrane</keyword>
<sequence length="319" mass="33663">MSETGGWTNPDQPRNDLPPMPPPPPQQRPGGGYGKPGVIPLRPLSVGEILDGAVRTMRRHPALVFGVSAVVAVVAGALNFVITYSVLGDLPDASQLGPAATQEEQLRWLRETLGQLGASLGLSIVVSLLVRTFLAGFITVVVGRAVLGRPVTFGEAMAELRPRLLPLLGLTVLVTIIVFIASIFLVIPGIWLWTLLSLAAPALVLERSGVGQAMSRSRRLVSGTWWRVFGVLLLTVIASWLISTIIEIPFGVGLGLSSNASDLANQSVGSQLLASLGGVIAETIVGPFTAAATALLYIDQRMRKEGMDIQLARSAGTAQ</sequence>
<dbReference type="RefSeq" id="WP_091511904.1">
    <property type="nucleotide sequence ID" value="NZ_CBDRCA010000013.1"/>
</dbReference>
<feature type="transmembrane region" description="Helical" evidence="2">
    <location>
        <begin position="272"/>
        <end position="298"/>
    </location>
</feature>
<keyword evidence="2" id="KW-0472">Membrane</keyword>
<feature type="region of interest" description="Disordered" evidence="1">
    <location>
        <begin position="1"/>
        <end position="35"/>
    </location>
</feature>
<dbReference type="PANTHER" id="PTHR40076">
    <property type="entry name" value="MEMBRANE PROTEIN-RELATED"/>
    <property type="match status" value="1"/>
</dbReference>
<dbReference type="AlphaFoldDB" id="A0A1I3XYN8"/>
<dbReference type="PANTHER" id="PTHR40076:SF1">
    <property type="entry name" value="MEMBRANE PROTEIN"/>
    <property type="match status" value="1"/>
</dbReference>
<evidence type="ECO:0000256" key="2">
    <source>
        <dbReference type="SAM" id="Phobius"/>
    </source>
</evidence>
<reference evidence="4 5" key="1">
    <citation type="submission" date="2016-10" db="EMBL/GenBank/DDBJ databases">
        <authorList>
            <person name="de Groot N.N."/>
        </authorList>
    </citation>
    <scope>NUCLEOTIDE SEQUENCE [LARGE SCALE GENOMIC DNA]</scope>
    <source>
        <strain evidence="4 5">DSM 44468</strain>
    </source>
</reference>
<feature type="transmembrane region" description="Helical" evidence="2">
    <location>
        <begin position="164"/>
        <end position="184"/>
    </location>
</feature>
<evidence type="ECO:0000313" key="4">
    <source>
        <dbReference type="EMBL" id="SFK24688.1"/>
    </source>
</evidence>
<evidence type="ECO:0000259" key="3">
    <source>
        <dbReference type="Pfam" id="PF25231"/>
    </source>
</evidence>
<feature type="transmembrane region" description="Helical" evidence="2">
    <location>
        <begin position="228"/>
        <end position="252"/>
    </location>
</feature>
<name>A0A1I3XYN8_9PSEU</name>
<feature type="domain" description="DUF7847" evidence="3">
    <location>
        <begin position="123"/>
        <end position="297"/>
    </location>
</feature>
<keyword evidence="2" id="KW-1133">Transmembrane helix</keyword>
<dbReference type="STRING" id="115433.SAMN05421835_116111"/>
<dbReference type="Pfam" id="PF25231">
    <property type="entry name" value="DUF7847"/>
    <property type="match status" value="1"/>
</dbReference>
<evidence type="ECO:0000256" key="1">
    <source>
        <dbReference type="SAM" id="MobiDB-lite"/>
    </source>
</evidence>
<dbReference type="Proteomes" id="UP000199025">
    <property type="component" value="Unassembled WGS sequence"/>
</dbReference>
<proteinExistence type="predicted"/>
<feature type="transmembrane region" description="Helical" evidence="2">
    <location>
        <begin position="116"/>
        <end position="143"/>
    </location>
</feature>
<dbReference type="InterPro" id="IPR057169">
    <property type="entry name" value="DUF7847"/>
</dbReference>
<feature type="transmembrane region" description="Helical" evidence="2">
    <location>
        <begin position="190"/>
        <end position="207"/>
    </location>
</feature>
<protein>
    <recommendedName>
        <fullName evidence="3">DUF7847 domain-containing protein</fullName>
    </recommendedName>
</protein>
<feature type="transmembrane region" description="Helical" evidence="2">
    <location>
        <begin position="62"/>
        <end position="87"/>
    </location>
</feature>